<evidence type="ECO:0000313" key="1">
    <source>
        <dbReference type="EMBL" id="GFQ78400.1"/>
    </source>
</evidence>
<dbReference type="OrthoDB" id="10270255at2759"/>
<evidence type="ECO:0000313" key="2">
    <source>
        <dbReference type="Proteomes" id="UP000887116"/>
    </source>
</evidence>
<accession>A0A8X6FEI3</accession>
<sequence length="102" mass="11405">MCGLTLACQNHWIFERNISVQKYSLKDAVACPLNKEISASTIRMPISVQFLSQTISVAKCSFWSQKGTRSHLHWLVIIDFAVCVGNGVGRFRSFPPSHSSAY</sequence>
<dbReference type="EMBL" id="BMAO01012020">
    <property type="protein sequence ID" value="GFQ78400.1"/>
    <property type="molecule type" value="Genomic_DNA"/>
</dbReference>
<proteinExistence type="predicted"/>
<gene>
    <name evidence="1" type="primary">AVEN_221276_1</name>
    <name evidence="1" type="ORF">TNCT_191321</name>
</gene>
<dbReference type="AlphaFoldDB" id="A0A8X6FEI3"/>
<protein>
    <submittedName>
        <fullName evidence="1">Uncharacterized protein</fullName>
    </submittedName>
</protein>
<organism evidence="1 2">
    <name type="scientific">Trichonephila clavata</name>
    <name type="common">Joro spider</name>
    <name type="synonym">Nephila clavata</name>
    <dbReference type="NCBI Taxonomy" id="2740835"/>
    <lineage>
        <taxon>Eukaryota</taxon>
        <taxon>Metazoa</taxon>
        <taxon>Ecdysozoa</taxon>
        <taxon>Arthropoda</taxon>
        <taxon>Chelicerata</taxon>
        <taxon>Arachnida</taxon>
        <taxon>Araneae</taxon>
        <taxon>Araneomorphae</taxon>
        <taxon>Entelegynae</taxon>
        <taxon>Araneoidea</taxon>
        <taxon>Nephilidae</taxon>
        <taxon>Trichonephila</taxon>
    </lineage>
</organism>
<dbReference type="Proteomes" id="UP000887116">
    <property type="component" value="Unassembled WGS sequence"/>
</dbReference>
<keyword evidence="2" id="KW-1185">Reference proteome</keyword>
<comment type="caution">
    <text evidence="1">The sequence shown here is derived from an EMBL/GenBank/DDBJ whole genome shotgun (WGS) entry which is preliminary data.</text>
</comment>
<name>A0A8X6FEI3_TRICU</name>
<reference evidence="1" key="1">
    <citation type="submission" date="2020-07" db="EMBL/GenBank/DDBJ databases">
        <title>Multicomponent nature underlies the extraordinary mechanical properties of spider dragline silk.</title>
        <authorList>
            <person name="Kono N."/>
            <person name="Nakamura H."/>
            <person name="Mori M."/>
            <person name="Yoshida Y."/>
            <person name="Ohtoshi R."/>
            <person name="Malay A.D."/>
            <person name="Moran D.A.P."/>
            <person name="Tomita M."/>
            <person name="Numata K."/>
            <person name="Arakawa K."/>
        </authorList>
    </citation>
    <scope>NUCLEOTIDE SEQUENCE</scope>
</reference>